<dbReference type="EMBL" id="KQ980314">
    <property type="protein sequence ID" value="KYN16683.1"/>
    <property type="molecule type" value="Genomic_DNA"/>
</dbReference>
<name>A0A151J2Z0_9HYME</name>
<sequence length="182" mass="21311">MASLSESSLKQYDSSLRKWWFFCKSRELSLYKVEIADIIKFLTLQFDRGASYGSLNCIRSAISLIAGTEIGRNESVMRFFRVKTSRTEIRLHLGSEDVARLSQEITKKKFRESLKHIHMEHSLPIPPMHWAEAKISAREKDIEDLKFAMRMFSSVIPFVNPLERMEQRNRSPDEIEHAHCEF</sequence>
<dbReference type="AlphaFoldDB" id="A0A151J2Z0"/>
<dbReference type="PANTHER" id="PTHR35617">
    <property type="entry name" value="PHAGE_INTEGRASE DOMAIN-CONTAINING PROTEIN"/>
    <property type="match status" value="1"/>
</dbReference>
<reference evidence="2 3" key="1">
    <citation type="submission" date="2015-09" db="EMBL/GenBank/DDBJ databases">
        <title>Trachymyrmex cornetzi WGS genome.</title>
        <authorList>
            <person name="Nygaard S."/>
            <person name="Hu H."/>
            <person name="Boomsma J."/>
            <person name="Zhang G."/>
        </authorList>
    </citation>
    <scope>NUCLEOTIDE SEQUENCE [LARGE SCALE GENOMIC DNA]</scope>
    <source>
        <strain evidence="2">Tcor2-1</strain>
        <tissue evidence="2">Whole body</tissue>
    </source>
</reference>
<accession>A0A151J2Z0</accession>
<dbReference type="InterPro" id="IPR010998">
    <property type="entry name" value="Integrase_recombinase_N"/>
</dbReference>
<dbReference type="SUPFAM" id="SSF47823">
    <property type="entry name" value="lambda integrase-like, N-terminal domain"/>
    <property type="match status" value="1"/>
</dbReference>
<keyword evidence="3" id="KW-1185">Reference proteome</keyword>
<organism evidence="2 3">
    <name type="scientific">Trachymyrmex cornetzi</name>
    <dbReference type="NCBI Taxonomy" id="471704"/>
    <lineage>
        <taxon>Eukaryota</taxon>
        <taxon>Metazoa</taxon>
        <taxon>Ecdysozoa</taxon>
        <taxon>Arthropoda</taxon>
        <taxon>Hexapoda</taxon>
        <taxon>Insecta</taxon>
        <taxon>Pterygota</taxon>
        <taxon>Neoptera</taxon>
        <taxon>Endopterygota</taxon>
        <taxon>Hymenoptera</taxon>
        <taxon>Apocrita</taxon>
        <taxon>Aculeata</taxon>
        <taxon>Formicoidea</taxon>
        <taxon>Formicidae</taxon>
        <taxon>Myrmicinae</taxon>
        <taxon>Trachymyrmex</taxon>
    </lineage>
</organism>
<evidence type="ECO:0000313" key="2">
    <source>
        <dbReference type="EMBL" id="KYN16683.1"/>
    </source>
</evidence>
<gene>
    <name evidence="2" type="ORF">ALC57_11049</name>
</gene>
<evidence type="ECO:0000256" key="1">
    <source>
        <dbReference type="ARBA" id="ARBA00023125"/>
    </source>
</evidence>
<evidence type="ECO:0000313" key="3">
    <source>
        <dbReference type="Proteomes" id="UP000078492"/>
    </source>
</evidence>
<protein>
    <submittedName>
        <fullName evidence="2">Uncharacterized protein</fullName>
    </submittedName>
</protein>
<dbReference type="GO" id="GO:0003677">
    <property type="term" value="F:DNA binding"/>
    <property type="evidence" value="ECO:0007669"/>
    <property type="project" value="UniProtKB-KW"/>
</dbReference>
<dbReference type="STRING" id="471704.A0A151J2Z0"/>
<dbReference type="Gene3D" id="1.10.150.130">
    <property type="match status" value="1"/>
</dbReference>
<keyword evidence="1" id="KW-0238">DNA-binding</keyword>
<dbReference type="Proteomes" id="UP000078492">
    <property type="component" value="Unassembled WGS sequence"/>
</dbReference>
<dbReference type="PANTHER" id="PTHR35617:SF3">
    <property type="entry name" value="CORE-BINDING (CB) DOMAIN-CONTAINING PROTEIN"/>
    <property type="match status" value="1"/>
</dbReference>
<proteinExistence type="predicted"/>